<evidence type="ECO:0000313" key="1">
    <source>
        <dbReference type="EMBL" id="MRI65345.1"/>
    </source>
</evidence>
<sequence>MSENFKWISSCGKVVEGTQTEEFTEIDRICYGTPEKKAEAEAEAKREREAAVRYFTDILGARYNSLPEWSREALIQAVTEDLERLALVKAATREANE</sequence>
<dbReference type="AlphaFoldDB" id="A0A6N7QWS9"/>
<organism evidence="1 2">
    <name type="scientific">Gracilibacillus thailandensis</name>
    <dbReference type="NCBI Taxonomy" id="563735"/>
    <lineage>
        <taxon>Bacteria</taxon>
        <taxon>Bacillati</taxon>
        <taxon>Bacillota</taxon>
        <taxon>Bacilli</taxon>
        <taxon>Bacillales</taxon>
        <taxon>Bacillaceae</taxon>
        <taxon>Gracilibacillus</taxon>
    </lineage>
</organism>
<protein>
    <submittedName>
        <fullName evidence="1">Uncharacterized protein</fullName>
    </submittedName>
</protein>
<evidence type="ECO:0000313" key="2">
    <source>
        <dbReference type="Proteomes" id="UP000435187"/>
    </source>
</evidence>
<name>A0A6N7QWS9_9BACI</name>
<dbReference type="EMBL" id="WJEE01000003">
    <property type="protein sequence ID" value="MRI65345.1"/>
    <property type="molecule type" value="Genomic_DNA"/>
</dbReference>
<keyword evidence="2" id="KW-1185">Reference proteome</keyword>
<gene>
    <name evidence="1" type="ORF">GH885_03170</name>
</gene>
<comment type="caution">
    <text evidence="1">The sequence shown here is derived from an EMBL/GenBank/DDBJ whole genome shotgun (WGS) entry which is preliminary data.</text>
</comment>
<proteinExistence type="predicted"/>
<dbReference type="RefSeq" id="WP_153834188.1">
    <property type="nucleotide sequence ID" value="NZ_JBHUMW010000002.1"/>
</dbReference>
<accession>A0A6N7QWS9</accession>
<dbReference type="Proteomes" id="UP000435187">
    <property type="component" value="Unassembled WGS sequence"/>
</dbReference>
<reference evidence="1 2" key="1">
    <citation type="submission" date="2019-10" db="EMBL/GenBank/DDBJ databases">
        <title>Gracilibacillus salitolerans sp. nov., a moderate halophile isolated from a saline soil in northwest China.</title>
        <authorList>
            <person name="Gan L."/>
        </authorList>
    </citation>
    <scope>NUCLEOTIDE SEQUENCE [LARGE SCALE GENOMIC DNA]</scope>
    <source>
        <strain evidence="1 2">TP2-8</strain>
    </source>
</reference>